<sequence length="39" mass="4241">MASLLFPLYSGLQDLGIIIFIILPLCPQSSNNSNLLHLA</sequence>
<reference evidence="1" key="1">
    <citation type="journal article" date="2021" name="Proc. Natl. Acad. Sci. U.S.A.">
        <title>A Catalog of Tens of Thousands of Viruses from Human Metagenomes Reveals Hidden Associations with Chronic Diseases.</title>
        <authorList>
            <person name="Tisza M.J."/>
            <person name="Buck C.B."/>
        </authorList>
    </citation>
    <scope>NUCLEOTIDE SEQUENCE</scope>
    <source>
        <strain evidence="1">CtA4D8</strain>
    </source>
</reference>
<dbReference type="EMBL" id="BK014643">
    <property type="protein sequence ID" value="DAD65454.1"/>
    <property type="molecule type" value="Genomic_DNA"/>
</dbReference>
<proteinExistence type="predicted"/>
<protein>
    <submittedName>
        <fullName evidence="1">Uncharacterized protein</fullName>
    </submittedName>
</protein>
<organism evidence="1">
    <name type="scientific">Myoviridae sp. ctA4D8</name>
    <dbReference type="NCBI Taxonomy" id="2823535"/>
    <lineage>
        <taxon>Viruses</taxon>
        <taxon>Duplodnaviria</taxon>
        <taxon>Heunggongvirae</taxon>
        <taxon>Uroviricota</taxon>
        <taxon>Caudoviricetes</taxon>
    </lineage>
</organism>
<evidence type="ECO:0000313" key="1">
    <source>
        <dbReference type="EMBL" id="DAD65454.1"/>
    </source>
</evidence>
<name>A0A8S5L6Q4_9CAUD</name>
<accession>A0A8S5L6Q4</accession>